<dbReference type="CDD" id="cd16439">
    <property type="entry name" value="beta_Kdo_transferase_KpsC_2"/>
    <property type="match status" value="1"/>
</dbReference>
<evidence type="ECO:0008006" key="3">
    <source>
        <dbReference type="Google" id="ProtNLM"/>
    </source>
</evidence>
<gene>
    <name evidence="1" type="ORF">B0180_09535</name>
</gene>
<dbReference type="EMBL" id="MUXT01000011">
    <property type="protein sequence ID" value="OOR82423.1"/>
    <property type="molecule type" value="Genomic_DNA"/>
</dbReference>
<dbReference type="RefSeq" id="WP_078256699.1">
    <property type="nucleotide sequence ID" value="NZ_MUXT01000011.1"/>
</dbReference>
<sequence>MRARPQVFFTSQAIINNNRLLSAALDAPIQVLGWQHHLNKHQAFDHQAILAWGLRPSAQKAERLSKRLNLPLWRAEDGFLRSLDGGTKSRYAASFVLDDLGIYFDLTRPNRLQSLIYHTVQDWNEVKQAYADALIDKLINHKLSKYNASSTAPNLSLLAKNNKPHVIIVDQVVGDASVTGAGADAQSFFAMYDAARRIYPEANIWIKAHPAGQGYFGTQHRDALVIGESCNPIALLEQAEAVFTVSSHMGFEALMLGKTVHCFGVNWYSGFGLTIDDFIKDSKLYRQVQAQYLGHPCPNVAQLFYASYIEYSYYADPATGKCSDIETVMDYLITNRHWQDRLAGDLLAYDFSRWKVSFVKGFVKFPQTDLVFKSKTKMRLFYTDRYNAWRAQQDDKKSLRALPDHQRYLVWGLAAKQSLAQKILDYQDRACADILCMEDGFIRSNGLGATLIEPLSVVIDDLGIYFDATCHSRLETILKTIHLDDKQRQRAQRLHQLLLSHQVSKYNVGNKNHTLLERIDELKATKPQAKVHLVVGQVEDDASVQNCASLIKKNGELLNKVRQQFPQDIIIYKPHPDVEAGLRHGKLDDKTQQLADVIAHDAAMPMCLELCDVVHTISSLTGFEALLRGLDVVCYGMPFYAGFGLTQDVIEPDNTPKQAALTRRSRNQPLTLEALIYGVLIDYPIYHLPNQYGLAQCEQVIEYIYQHSANAKPPSVIHRVKRMTKTRLMQLRKFTIR</sequence>
<dbReference type="InterPro" id="IPR007833">
    <property type="entry name" value="Capsule_polysaccharide_synth"/>
</dbReference>
<name>A0A1S9ZGB0_9GAMM</name>
<comment type="caution">
    <text evidence="1">The sequence shown here is derived from an EMBL/GenBank/DDBJ whole genome shotgun (WGS) entry which is preliminary data.</text>
</comment>
<reference evidence="1 2" key="1">
    <citation type="submission" date="2017-02" db="EMBL/GenBank/DDBJ databases">
        <title>Draft genome sequence of Moraxella canis CCUG 8415A type strain.</title>
        <authorList>
            <person name="Engstrom-Jakobsson H."/>
            <person name="Salva-Serra F."/>
            <person name="Thorell K."/>
            <person name="Gonzales-Siles L."/>
            <person name="Karlsson R."/>
            <person name="Boulund F."/>
            <person name="Engstrand L."/>
            <person name="Moore E."/>
        </authorList>
    </citation>
    <scope>NUCLEOTIDE SEQUENCE [LARGE SCALE GENOMIC DNA]</scope>
    <source>
        <strain evidence="1 2">CCUG 8415A</strain>
    </source>
</reference>
<protein>
    <recommendedName>
        <fullName evidence="3">Beta-3-deoxy-D-manno-oct-2-ulosonic acid transferase</fullName>
    </recommendedName>
</protein>
<dbReference type="CDD" id="cd16440">
    <property type="entry name" value="beta_Kdo_transferase_KpsC_1"/>
    <property type="match status" value="1"/>
</dbReference>
<proteinExistence type="predicted"/>
<accession>A0A1S9ZGB0</accession>
<dbReference type="Pfam" id="PF05159">
    <property type="entry name" value="Capsule_synth"/>
    <property type="match status" value="2"/>
</dbReference>
<evidence type="ECO:0000313" key="1">
    <source>
        <dbReference type="EMBL" id="OOR82423.1"/>
    </source>
</evidence>
<dbReference type="GO" id="GO:0015774">
    <property type="term" value="P:polysaccharide transport"/>
    <property type="evidence" value="ECO:0007669"/>
    <property type="project" value="InterPro"/>
</dbReference>
<dbReference type="AlphaFoldDB" id="A0A1S9ZGB0"/>
<dbReference type="Proteomes" id="UP000190322">
    <property type="component" value="Unassembled WGS sequence"/>
</dbReference>
<evidence type="ECO:0000313" key="2">
    <source>
        <dbReference type="Proteomes" id="UP000190322"/>
    </source>
</evidence>
<dbReference type="GO" id="GO:0000271">
    <property type="term" value="P:polysaccharide biosynthetic process"/>
    <property type="evidence" value="ECO:0007669"/>
    <property type="project" value="InterPro"/>
</dbReference>
<organism evidence="1 2">
    <name type="scientific">Moraxella canis</name>
    <dbReference type="NCBI Taxonomy" id="90239"/>
    <lineage>
        <taxon>Bacteria</taxon>
        <taxon>Pseudomonadati</taxon>
        <taxon>Pseudomonadota</taxon>
        <taxon>Gammaproteobacteria</taxon>
        <taxon>Moraxellales</taxon>
        <taxon>Moraxellaceae</taxon>
        <taxon>Moraxella</taxon>
    </lineage>
</organism>